<keyword evidence="11" id="KW-0067">ATP-binding</keyword>
<dbReference type="PANTHER" id="PTHR44936">
    <property type="entry name" value="SENSOR PROTEIN CREC"/>
    <property type="match status" value="1"/>
</dbReference>
<evidence type="ECO:0000313" key="19">
    <source>
        <dbReference type="Proteomes" id="UP000216998"/>
    </source>
</evidence>
<evidence type="ECO:0000256" key="15">
    <source>
        <dbReference type="SAM" id="Phobius"/>
    </source>
</evidence>
<dbReference type="SMART" id="SM00387">
    <property type="entry name" value="HATPase_c"/>
    <property type="match status" value="1"/>
</dbReference>
<dbReference type="SUPFAM" id="SSF55874">
    <property type="entry name" value="ATPase domain of HSP90 chaperone/DNA topoisomerase II/histidine kinase"/>
    <property type="match status" value="1"/>
</dbReference>
<feature type="domain" description="HAMP" evidence="17">
    <location>
        <begin position="38"/>
        <end position="90"/>
    </location>
</feature>
<keyword evidence="8 15" id="KW-0812">Transmembrane</keyword>
<dbReference type="Pfam" id="PF00672">
    <property type="entry name" value="HAMP"/>
    <property type="match status" value="1"/>
</dbReference>
<comment type="subcellular location">
    <subcellularLocation>
        <location evidence="2">Cell inner membrane</location>
        <topology evidence="2">Multi-pass membrane protein</topology>
    </subcellularLocation>
</comment>
<feature type="transmembrane region" description="Helical" evidence="15">
    <location>
        <begin position="18"/>
        <end position="37"/>
    </location>
</feature>
<keyword evidence="12 15" id="KW-1133">Transmembrane helix</keyword>
<dbReference type="EC" id="2.7.13.3" evidence="3"/>
<keyword evidence="7" id="KW-0808">Transferase</keyword>
<dbReference type="PANTHER" id="PTHR44936:SF5">
    <property type="entry name" value="SENSOR HISTIDINE KINASE ENVZ"/>
    <property type="match status" value="1"/>
</dbReference>
<dbReference type="GO" id="GO:0005886">
    <property type="term" value="C:plasma membrane"/>
    <property type="evidence" value="ECO:0007669"/>
    <property type="project" value="UniProtKB-SubCell"/>
</dbReference>
<keyword evidence="6" id="KW-0597">Phosphoprotein</keyword>
<evidence type="ECO:0000256" key="5">
    <source>
        <dbReference type="ARBA" id="ARBA00022519"/>
    </source>
</evidence>
<dbReference type="SUPFAM" id="SSF47384">
    <property type="entry name" value="Homodimeric domain of signal transducing histidine kinase"/>
    <property type="match status" value="1"/>
</dbReference>
<evidence type="ECO:0000256" key="8">
    <source>
        <dbReference type="ARBA" id="ARBA00022692"/>
    </source>
</evidence>
<name>A0A255Z7A9_9PROT</name>
<keyword evidence="5" id="KW-0997">Cell inner membrane</keyword>
<evidence type="ECO:0000256" key="9">
    <source>
        <dbReference type="ARBA" id="ARBA00022741"/>
    </source>
</evidence>
<evidence type="ECO:0000259" key="17">
    <source>
        <dbReference type="PROSITE" id="PS50885"/>
    </source>
</evidence>
<dbReference type="PROSITE" id="PS50109">
    <property type="entry name" value="HIS_KIN"/>
    <property type="match status" value="1"/>
</dbReference>
<dbReference type="SMART" id="SM00304">
    <property type="entry name" value="HAMP"/>
    <property type="match status" value="1"/>
</dbReference>
<dbReference type="Gene3D" id="3.30.565.10">
    <property type="entry name" value="Histidine kinase-like ATPase, C-terminal domain"/>
    <property type="match status" value="1"/>
</dbReference>
<dbReference type="GO" id="GO:0005524">
    <property type="term" value="F:ATP binding"/>
    <property type="evidence" value="ECO:0007669"/>
    <property type="project" value="UniProtKB-KW"/>
</dbReference>
<dbReference type="InterPro" id="IPR036890">
    <property type="entry name" value="HATPase_C_sf"/>
</dbReference>
<feature type="domain" description="Histidine kinase" evidence="16">
    <location>
        <begin position="98"/>
        <end position="298"/>
    </location>
</feature>
<comment type="catalytic activity">
    <reaction evidence="1">
        <text>ATP + protein L-histidine = ADP + protein N-phospho-L-histidine.</text>
        <dbReference type="EC" id="2.7.13.3"/>
    </reaction>
</comment>
<dbReference type="SMART" id="SM00388">
    <property type="entry name" value="HisKA"/>
    <property type="match status" value="1"/>
</dbReference>
<evidence type="ECO:0000259" key="16">
    <source>
        <dbReference type="PROSITE" id="PS50109"/>
    </source>
</evidence>
<dbReference type="InterPro" id="IPR036097">
    <property type="entry name" value="HisK_dim/P_sf"/>
</dbReference>
<evidence type="ECO:0000313" key="18">
    <source>
        <dbReference type="EMBL" id="OYQ37302.1"/>
    </source>
</evidence>
<keyword evidence="4" id="KW-1003">Cell membrane</keyword>
<dbReference type="InterPro" id="IPR005467">
    <property type="entry name" value="His_kinase_dom"/>
</dbReference>
<evidence type="ECO:0000256" key="6">
    <source>
        <dbReference type="ARBA" id="ARBA00022553"/>
    </source>
</evidence>
<evidence type="ECO:0000256" key="13">
    <source>
        <dbReference type="ARBA" id="ARBA00023012"/>
    </source>
</evidence>
<dbReference type="Gene3D" id="1.10.287.130">
    <property type="match status" value="1"/>
</dbReference>
<keyword evidence="10 18" id="KW-0418">Kinase</keyword>
<keyword evidence="13" id="KW-0902">Two-component regulatory system</keyword>
<dbReference type="AlphaFoldDB" id="A0A255Z7A9"/>
<evidence type="ECO:0000256" key="1">
    <source>
        <dbReference type="ARBA" id="ARBA00000085"/>
    </source>
</evidence>
<dbReference type="PRINTS" id="PR00344">
    <property type="entry name" value="BCTRLSENSOR"/>
</dbReference>
<comment type="caution">
    <text evidence="18">The sequence shown here is derived from an EMBL/GenBank/DDBJ whole genome shotgun (WGS) entry which is preliminary data.</text>
</comment>
<organism evidence="18 19">
    <name type="scientific">Niveispirillum lacus</name>
    <dbReference type="NCBI Taxonomy" id="1981099"/>
    <lineage>
        <taxon>Bacteria</taxon>
        <taxon>Pseudomonadati</taxon>
        <taxon>Pseudomonadota</taxon>
        <taxon>Alphaproteobacteria</taxon>
        <taxon>Rhodospirillales</taxon>
        <taxon>Azospirillaceae</taxon>
        <taxon>Niveispirillum</taxon>
    </lineage>
</organism>
<dbReference type="InterPro" id="IPR003661">
    <property type="entry name" value="HisK_dim/P_dom"/>
</dbReference>
<evidence type="ECO:0000256" key="10">
    <source>
        <dbReference type="ARBA" id="ARBA00022777"/>
    </source>
</evidence>
<dbReference type="PROSITE" id="PS50885">
    <property type="entry name" value="HAMP"/>
    <property type="match status" value="1"/>
</dbReference>
<evidence type="ECO:0000256" key="11">
    <source>
        <dbReference type="ARBA" id="ARBA00022840"/>
    </source>
</evidence>
<dbReference type="InterPro" id="IPR003660">
    <property type="entry name" value="HAMP_dom"/>
</dbReference>
<dbReference type="Proteomes" id="UP000216998">
    <property type="component" value="Unassembled WGS sequence"/>
</dbReference>
<gene>
    <name evidence="18" type="ORF">CHU95_01840</name>
</gene>
<evidence type="ECO:0000256" key="12">
    <source>
        <dbReference type="ARBA" id="ARBA00022989"/>
    </source>
</evidence>
<keyword evidence="14 15" id="KW-0472">Membrane</keyword>
<evidence type="ECO:0000256" key="2">
    <source>
        <dbReference type="ARBA" id="ARBA00004429"/>
    </source>
</evidence>
<dbReference type="InterPro" id="IPR050980">
    <property type="entry name" value="2C_sensor_his_kinase"/>
</dbReference>
<sequence length="301" mass="32601">MRFHAPVTATDALREPGFIASLGGSAAVAILLSAWVLGFTTRPLRRFAAAANRLGIDMNAPSLDEAGPREVRLAAAAFNKMQRRLRAFVEDRTRMLAAVSHDLRTPLTRLRLRAEFIDDDVVRDKMLEDLSEMEAMIGSTLAFARDEAAKEAIQPLELNALLARLGEDMRDAGKPVGVIPAPFSIPIAGRRMALRRALGNLMENAVKYGQTAQVALAMTGENVTITIDDNGPGIPEMEFENVFRPFFRLEASRSRDTGGTGLGLSVANDIVRAHGGEIRLANRSEGGLRVTVVLPMEPGTA</sequence>
<dbReference type="InterPro" id="IPR004358">
    <property type="entry name" value="Sig_transdc_His_kin-like_C"/>
</dbReference>
<dbReference type="OrthoDB" id="9804645at2"/>
<dbReference type="CDD" id="cd00082">
    <property type="entry name" value="HisKA"/>
    <property type="match status" value="1"/>
</dbReference>
<proteinExistence type="predicted"/>
<evidence type="ECO:0000256" key="3">
    <source>
        <dbReference type="ARBA" id="ARBA00012438"/>
    </source>
</evidence>
<accession>A0A255Z7A9</accession>
<keyword evidence="9" id="KW-0547">Nucleotide-binding</keyword>
<evidence type="ECO:0000256" key="4">
    <source>
        <dbReference type="ARBA" id="ARBA00022475"/>
    </source>
</evidence>
<dbReference type="EMBL" id="NOXU01000016">
    <property type="protein sequence ID" value="OYQ37302.1"/>
    <property type="molecule type" value="Genomic_DNA"/>
</dbReference>
<evidence type="ECO:0000256" key="14">
    <source>
        <dbReference type="ARBA" id="ARBA00023136"/>
    </source>
</evidence>
<dbReference type="CDD" id="cd06225">
    <property type="entry name" value="HAMP"/>
    <property type="match status" value="1"/>
</dbReference>
<dbReference type="InterPro" id="IPR003594">
    <property type="entry name" value="HATPase_dom"/>
</dbReference>
<dbReference type="Pfam" id="PF02518">
    <property type="entry name" value="HATPase_c"/>
    <property type="match status" value="1"/>
</dbReference>
<keyword evidence="19" id="KW-1185">Reference proteome</keyword>
<dbReference type="GO" id="GO:0000155">
    <property type="term" value="F:phosphorelay sensor kinase activity"/>
    <property type="evidence" value="ECO:0007669"/>
    <property type="project" value="InterPro"/>
</dbReference>
<dbReference type="Pfam" id="PF00512">
    <property type="entry name" value="HisKA"/>
    <property type="match status" value="1"/>
</dbReference>
<reference evidence="18 19" key="1">
    <citation type="submission" date="2017-07" db="EMBL/GenBank/DDBJ databases">
        <title>Niveispirillum cyanobacteriorum sp. nov., isolated from cyanobacterial aggregates in a eutrophic lake.</title>
        <authorList>
            <person name="Cai H."/>
        </authorList>
    </citation>
    <scope>NUCLEOTIDE SEQUENCE [LARGE SCALE GENOMIC DNA]</scope>
    <source>
        <strain evidence="19">TH1-14</strain>
    </source>
</reference>
<protein>
    <recommendedName>
        <fullName evidence="3">histidine kinase</fullName>
        <ecNumber evidence="3">2.7.13.3</ecNumber>
    </recommendedName>
</protein>
<evidence type="ECO:0000256" key="7">
    <source>
        <dbReference type="ARBA" id="ARBA00022679"/>
    </source>
</evidence>
<dbReference type="FunFam" id="3.30.565.10:FF:000011">
    <property type="entry name" value="Sensor histidine kinase CpxA"/>
    <property type="match status" value="1"/>
</dbReference>